<proteinExistence type="predicted"/>
<evidence type="ECO:0000259" key="1">
    <source>
        <dbReference type="PROSITE" id="PS51819"/>
    </source>
</evidence>
<dbReference type="InterPro" id="IPR004360">
    <property type="entry name" value="Glyas_Fos-R_dOase_dom"/>
</dbReference>
<sequence>MTPRFDFVGMVTDDMAAALAFYRRLGLDIPAGAESEPHVEATVPGGVRLAWDTVETVRSFAPDWQPPAGAGRVSLAFRCDDPAEVDAVYADLTTAGHRGEREPWDAFWGQRYASVVDPDGNSVDLYAPLTPPA</sequence>
<dbReference type="PANTHER" id="PTHR36503:SF3">
    <property type="entry name" value="BLR0126 PROTEIN"/>
    <property type="match status" value="1"/>
</dbReference>
<protein>
    <submittedName>
        <fullName evidence="2">Glyoxalase</fullName>
    </submittedName>
</protein>
<dbReference type="AlphaFoldDB" id="A0A345XT10"/>
<name>A0A345XT10_9ACTN</name>
<dbReference type="PANTHER" id="PTHR36503">
    <property type="entry name" value="BLR2520 PROTEIN"/>
    <property type="match status" value="1"/>
</dbReference>
<dbReference type="KEGG" id="sarm:DVA86_21080"/>
<dbReference type="Gene3D" id="3.10.180.10">
    <property type="entry name" value="2,3-Dihydroxybiphenyl 1,2-Dioxygenase, domain 1"/>
    <property type="match status" value="1"/>
</dbReference>
<dbReference type="InterPro" id="IPR037523">
    <property type="entry name" value="VOC_core"/>
</dbReference>
<gene>
    <name evidence="2" type="ORF">DVA86_21080</name>
</gene>
<accession>A0A345XT10</accession>
<evidence type="ECO:0000313" key="2">
    <source>
        <dbReference type="EMBL" id="AXK34776.1"/>
    </source>
</evidence>
<dbReference type="Pfam" id="PF00903">
    <property type="entry name" value="Glyoxalase"/>
    <property type="match status" value="1"/>
</dbReference>
<keyword evidence="3" id="KW-1185">Reference proteome</keyword>
<dbReference type="InterPro" id="IPR029068">
    <property type="entry name" value="Glyas_Bleomycin-R_OHBP_Dase"/>
</dbReference>
<dbReference type="RefSeq" id="WP_208880465.1">
    <property type="nucleotide sequence ID" value="NZ_CP031320.1"/>
</dbReference>
<reference evidence="2 3" key="1">
    <citation type="submission" date="2018-07" db="EMBL/GenBank/DDBJ databases">
        <title>Draft genome of the type strain Streptomyces armeniacus ATCC 15676.</title>
        <authorList>
            <person name="Labana P."/>
            <person name="Gosse J.T."/>
            <person name="Boddy C.N."/>
        </authorList>
    </citation>
    <scope>NUCLEOTIDE SEQUENCE [LARGE SCALE GENOMIC DNA]</scope>
    <source>
        <strain evidence="2 3">ATCC 15676</strain>
    </source>
</reference>
<dbReference type="PROSITE" id="PS51819">
    <property type="entry name" value="VOC"/>
    <property type="match status" value="1"/>
</dbReference>
<dbReference type="SUPFAM" id="SSF54593">
    <property type="entry name" value="Glyoxalase/Bleomycin resistance protein/Dihydroxybiphenyl dioxygenase"/>
    <property type="match status" value="1"/>
</dbReference>
<feature type="domain" description="VOC" evidence="1">
    <location>
        <begin position="4"/>
        <end position="128"/>
    </location>
</feature>
<evidence type="ECO:0000313" key="3">
    <source>
        <dbReference type="Proteomes" id="UP000254425"/>
    </source>
</evidence>
<dbReference type="EMBL" id="CP031320">
    <property type="protein sequence ID" value="AXK34776.1"/>
    <property type="molecule type" value="Genomic_DNA"/>
</dbReference>
<dbReference type="Proteomes" id="UP000254425">
    <property type="component" value="Chromosome"/>
</dbReference>
<organism evidence="2 3">
    <name type="scientific">Streptomyces armeniacus</name>
    <dbReference type="NCBI Taxonomy" id="83291"/>
    <lineage>
        <taxon>Bacteria</taxon>
        <taxon>Bacillati</taxon>
        <taxon>Actinomycetota</taxon>
        <taxon>Actinomycetes</taxon>
        <taxon>Kitasatosporales</taxon>
        <taxon>Streptomycetaceae</taxon>
        <taxon>Streptomyces</taxon>
    </lineage>
</organism>